<gene>
    <name evidence="2" type="ORF">C2E21_3500</name>
</gene>
<protein>
    <submittedName>
        <fullName evidence="2">Transporter SEO1</fullName>
    </submittedName>
</protein>
<feature type="transmembrane region" description="Helical" evidence="1">
    <location>
        <begin position="90"/>
        <end position="109"/>
    </location>
</feature>
<name>A0A2P6TUF3_CHLSO</name>
<proteinExistence type="predicted"/>
<organism evidence="2 3">
    <name type="scientific">Chlorella sorokiniana</name>
    <name type="common">Freshwater green alga</name>
    <dbReference type="NCBI Taxonomy" id="3076"/>
    <lineage>
        <taxon>Eukaryota</taxon>
        <taxon>Viridiplantae</taxon>
        <taxon>Chlorophyta</taxon>
        <taxon>core chlorophytes</taxon>
        <taxon>Trebouxiophyceae</taxon>
        <taxon>Chlorellales</taxon>
        <taxon>Chlorellaceae</taxon>
        <taxon>Chlorella clade</taxon>
        <taxon>Chlorella</taxon>
    </lineage>
</organism>
<dbReference type="OrthoDB" id="10560353at2759"/>
<accession>A0A2P6TUF3</accession>
<keyword evidence="1" id="KW-0472">Membrane</keyword>
<dbReference type="EMBL" id="LHPG02000006">
    <property type="protein sequence ID" value="PRW57656.1"/>
    <property type="molecule type" value="Genomic_DNA"/>
</dbReference>
<keyword evidence="3" id="KW-1185">Reference proteome</keyword>
<feature type="transmembrane region" description="Helical" evidence="1">
    <location>
        <begin position="61"/>
        <end position="78"/>
    </location>
</feature>
<feature type="transmembrane region" description="Helical" evidence="1">
    <location>
        <begin position="125"/>
        <end position="145"/>
    </location>
</feature>
<dbReference type="Proteomes" id="UP000239899">
    <property type="component" value="Unassembled WGS sequence"/>
</dbReference>
<sequence>MLSARGVAYFALFLSVASAVVCVVGLAGVQRECEDDTSNLASTFAQSGSFTTCAKRYSLNWWTWVLQEVSFIAIPVALTRGRLPDMGLPLLLAITALLVLQTVVCTRTIDFRSNSPDGQSDWSNTMLAGFIMAAASSWLLIFSLSPQLRAEEARRDQLDAGANKMQA</sequence>
<evidence type="ECO:0000313" key="3">
    <source>
        <dbReference type="Proteomes" id="UP000239899"/>
    </source>
</evidence>
<dbReference type="AlphaFoldDB" id="A0A2P6TUF3"/>
<feature type="transmembrane region" description="Helical" evidence="1">
    <location>
        <begin position="7"/>
        <end position="29"/>
    </location>
</feature>
<keyword evidence="1" id="KW-1133">Transmembrane helix</keyword>
<evidence type="ECO:0000313" key="2">
    <source>
        <dbReference type="EMBL" id="PRW57656.1"/>
    </source>
</evidence>
<comment type="caution">
    <text evidence="2">The sequence shown here is derived from an EMBL/GenBank/DDBJ whole genome shotgun (WGS) entry which is preliminary data.</text>
</comment>
<evidence type="ECO:0000256" key="1">
    <source>
        <dbReference type="SAM" id="Phobius"/>
    </source>
</evidence>
<keyword evidence="1" id="KW-0812">Transmembrane</keyword>
<reference evidence="2 3" key="1">
    <citation type="journal article" date="2018" name="Plant J.">
        <title>Genome sequences of Chlorella sorokiniana UTEX 1602 and Micractinium conductrix SAG 241.80: implications to maltose excretion by a green alga.</title>
        <authorList>
            <person name="Arriola M.B."/>
            <person name="Velmurugan N."/>
            <person name="Zhang Y."/>
            <person name="Plunkett M.H."/>
            <person name="Hondzo H."/>
            <person name="Barney B.M."/>
        </authorList>
    </citation>
    <scope>NUCLEOTIDE SEQUENCE [LARGE SCALE GENOMIC DNA]</scope>
    <source>
        <strain evidence="3">UTEX 1602</strain>
    </source>
</reference>